<comment type="caution">
    <text evidence="2">The sequence shown here is derived from an EMBL/GenBank/DDBJ whole genome shotgun (WGS) entry which is preliminary data.</text>
</comment>
<dbReference type="InterPro" id="IPR011626">
    <property type="entry name" value="Alpha-macroglobulin_TED"/>
</dbReference>
<organism evidence="2 3">
    <name type="scientific">Amblyomma americanum</name>
    <name type="common">Lone star tick</name>
    <dbReference type="NCBI Taxonomy" id="6943"/>
    <lineage>
        <taxon>Eukaryota</taxon>
        <taxon>Metazoa</taxon>
        <taxon>Ecdysozoa</taxon>
        <taxon>Arthropoda</taxon>
        <taxon>Chelicerata</taxon>
        <taxon>Arachnida</taxon>
        <taxon>Acari</taxon>
        <taxon>Parasitiformes</taxon>
        <taxon>Ixodida</taxon>
        <taxon>Ixodoidea</taxon>
        <taxon>Ixodidae</taxon>
        <taxon>Amblyomminae</taxon>
        <taxon>Amblyomma</taxon>
    </lineage>
</organism>
<keyword evidence="3" id="KW-1185">Reference proteome</keyword>
<evidence type="ECO:0000313" key="2">
    <source>
        <dbReference type="EMBL" id="KAK8771551.1"/>
    </source>
</evidence>
<feature type="domain" description="Alpha-macroglobulin-like TED" evidence="1">
    <location>
        <begin position="54"/>
        <end position="215"/>
    </location>
</feature>
<dbReference type="InterPro" id="IPR047565">
    <property type="entry name" value="Alpha-macroglob_thiol-ester_cl"/>
</dbReference>
<sequence>MIEEADVTTLVSPGGTNFYDLVKVEKSTLTSEQAMDPTLGKCRDSLGENSIPWQGDDMGAASEAWVKNLVTLLRMPLGSGEQTMMFLAPALYTYEYLKTASRISPEDEDRALGFIRSGYHNILTFRKSGRSFAFWPHYNSSLWLTAFVVRTLCEAQKSILIDENVITSGLRYILTQQKQDGSFHDIYNLLDGDLLGGVNGPVPLTAYTRLTLQECAREGVQVIAAF</sequence>
<accession>A0AAQ4E9V7</accession>
<dbReference type="EMBL" id="JARKHS020019589">
    <property type="protein sequence ID" value="KAK8771551.1"/>
    <property type="molecule type" value="Genomic_DNA"/>
</dbReference>
<dbReference type="InterPro" id="IPR050473">
    <property type="entry name" value="A2M/Complement_sys"/>
</dbReference>
<dbReference type="Gene3D" id="1.50.10.20">
    <property type="match status" value="1"/>
</dbReference>
<gene>
    <name evidence="2" type="ORF">V5799_025205</name>
</gene>
<dbReference type="PANTHER" id="PTHR11412:SF166">
    <property type="entry name" value="NTR DOMAIN-CONTAINING PROTEIN"/>
    <property type="match status" value="1"/>
</dbReference>
<reference evidence="2 3" key="1">
    <citation type="journal article" date="2023" name="Arcadia Sci">
        <title>De novo assembly of a long-read Amblyomma americanum tick genome.</title>
        <authorList>
            <person name="Chou S."/>
            <person name="Poskanzer K.E."/>
            <person name="Rollins M."/>
            <person name="Thuy-Boun P.S."/>
        </authorList>
    </citation>
    <scope>NUCLEOTIDE SEQUENCE [LARGE SCALE GENOMIC DNA]</scope>
    <source>
        <strain evidence="2">F_SG_1</strain>
        <tissue evidence="2">Salivary glands</tissue>
    </source>
</reference>
<dbReference type="SUPFAM" id="SSF48239">
    <property type="entry name" value="Terpenoid cyclases/Protein prenyltransferases"/>
    <property type="match status" value="1"/>
</dbReference>
<dbReference type="Pfam" id="PF07678">
    <property type="entry name" value="TED_complement"/>
    <property type="match status" value="1"/>
</dbReference>
<dbReference type="Proteomes" id="UP001321473">
    <property type="component" value="Unassembled WGS sequence"/>
</dbReference>
<dbReference type="InterPro" id="IPR008930">
    <property type="entry name" value="Terpenoid_cyclase/PrenylTrfase"/>
</dbReference>
<proteinExistence type="predicted"/>
<evidence type="ECO:0000259" key="1">
    <source>
        <dbReference type="Pfam" id="PF07678"/>
    </source>
</evidence>
<dbReference type="SMART" id="SM01419">
    <property type="entry name" value="Thiol-ester_cl"/>
    <property type="match status" value="1"/>
</dbReference>
<evidence type="ECO:0000313" key="3">
    <source>
        <dbReference type="Proteomes" id="UP001321473"/>
    </source>
</evidence>
<name>A0AAQ4E9V7_AMBAM</name>
<protein>
    <recommendedName>
        <fullName evidence="1">Alpha-macroglobulin-like TED domain-containing protein</fullName>
    </recommendedName>
</protein>
<dbReference type="AlphaFoldDB" id="A0AAQ4E9V7"/>
<dbReference type="GO" id="GO:0005615">
    <property type="term" value="C:extracellular space"/>
    <property type="evidence" value="ECO:0007669"/>
    <property type="project" value="InterPro"/>
</dbReference>
<dbReference type="PANTHER" id="PTHR11412">
    <property type="entry name" value="MACROGLOBULIN / COMPLEMENT"/>
    <property type="match status" value="1"/>
</dbReference>